<dbReference type="AlphaFoldDB" id="A0A5E4BVK4"/>
<feature type="region of interest" description="Disordered" evidence="1">
    <location>
        <begin position="1"/>
        <end position="61"/>
    </location>
</feature>
<keyword evidence="3" id="KW-1185">Reference proteome</keyword>
<sequence>AIRNLKDKSSMRSQQKAKPTTVAMQESWASSAFSGSGNRLDGKKKGEEPSPSPIKPGEIKRGIPNYEFKLGKITFIRNSCPLFKKVEEDEAGGRFVAFSGERQSLRKKRRKL</sequence>
<comment type="caution">
    <text evidence="2">The sequence shown here is derived from an EMBL/GenBank/DDBJ whole genome shotgun (WGS) entry which is preliminary data.</text>
</comment>
<gene>
    <name evidence="2" type="ORF">MONAX_5E041863</name>
</gene>
<name>A0A5E4BVK4_MARMO</name>
<feature type="compositionally biased region" description="Basic and acidic residues" evidence="1">
    <location>
        <begin position="1"/>
        <end position="10"/>
    </location>
</feature>
<evidence type="ECO:0000256" key="1">
    <source>
        <dbReference type="SAM" id="MobiDB-lite"/>
    </source>
</evidence>
<accession>A0A5E4BVK4</accession>
<organism evidence="2 3">
    <name type="scientific">Marmota monax</name>
    <name type="common">Woodchuck</name>
    <dbReference type="NCBI Taxonomy" id="9995"/>
    <lineage>
        <taxon>Eukaryota</taxon>
        <taxon>Metazoa</taxon>
        <taxon>Chordata</taxon>
        <taxon>Craniata</taxon>
        <taxon>Vertebrata</taxon>
        <taxon>Euteleostomi</taxon>
        <taxon>Mammalia</taxon>
        <taxon>Eutheria</taxon>
        <taxon>Euarchontoglires</taxon>
        <taxon>Glires</taxon>
        <taxon>Rodentia</taxon>
        <taxon>Sciuromorpha</taxon>
        <taxon>Sciuridae</taxon>
        <taxon>Xerinae</taxon>
        <taxon>Marmotini</taxon>
        <taxon>Marmota</taxon>
    </lineage>
</organism>
<dbReference type="Proteomes" id="UP000335636">
    <property type="component" value="Unassembled WGS sequence"/>
</dbReference>
<evidence type="ECO:0000313" key="2">
    <source>
        <dbReference type="EMBL" id="VTJ72682.1"/>
    </source>
</evidence>
<protein>
    <submittedName>
        <fullName evidence="2">Uncharacterized protein</fullName>
    </submittedName>
</protein>
<feature type="compositionally biased region" description="Polar residues" evidence="1">
    <location>
        <begin position="11"/>
        <end position="37"/>
    </location>
</feature>
<feature type="non-terminal residue" evidence="2">
    <location>
        <position position="1"/>
    </location>
</feature>
<evidence type="ECO:0000313" key="3">
    <source>
        <dbReference type="Proteomes" id="UP000335636"/>
    </source>
</evidence>
<reference evidence="2" key="1">
    <citation type="submission" date="2019-04" db="EMBL/GenBank/DDBJ databases">
        <authorList>
            <person name="Alioto T."/>
            <person name="Alioto T."/>
        </authorList>
    </citation>
    <scope>NUCLEOTIDE SEQUENCE [LARGE SCALE GENOMIC DNA]</scope>
</reference>
<dbReference type="EMBL" id="CABDUW010000635">
    <property type="protein sequence ID" value="VTJ72682.1"/>
    <property type="molecule type" value="Genomic_DNA"/>
</dbReference>
<proteinExistence type="predicted"/>